<dbReference type="RefSeq" id="WP_207566499.1">
    <property type="nucleotide sequence ID" value="NZ_CP071446.1"/>
</dbReference>
<name>A0ABX7S5H3_9BACT</name>
<gene>
    <name evidence="1" type="ORF">JYK00_08620</name>
</gene>
<accession>A0ABX7S5H3</accession>
<organism evidence="1 2">
    <name type="scientific">Thermosipho ferrireducens</name>
    <dbReference type="NCBI Taxonomy" id="2571116"/>
    <lineage>
        <taxon>Bacteria</taxon>
        <taxon>Thermotogati</taxon>
        <taxon>Thermotogota</taxon>
        <taxon>Thermotogae</taxon>
        <taxon>Thermotogales</taxon>
        <taxon>Fervidobacteriaceae</taxon>
        <taxon>Thermosipho</taxon>
    </lineage>
</organism>
<dbReference type="Proteomes" id="UP000671862">
    <property type="component" value="Chromosome"/>
</dbReference>
<keyword evidence="2" id="KW-1185">Reference proteome</keyword>
<reference evidence="1 2" key="1">
    <citation type="submission" date="2021-03" db="EMBL/GenBank/DDBJ databases">
        <title>Thermosipho ferrireducens sp.nov., an anaerobic thermophilic iron-reducing bacterium isolated from a deep-sea hydrothermal sulfide deposits.</title>
        <authorList>
            <person name="Zeng X."/>
            <person name="Chen Y."/>
            <person name="Shao Z."/>
        </authorList>
    </citation>
    <scope>NUCLEOTIDE SEQUENCE [LARGE SCALE GENOMIC DNA]</scope>
    <source>
        <strain evidence="1 2">JL129W03</strain>
    </source>
</reference>
<protein>
    <submittedName>
        <fullName evidence="1">Uncharacterized protein</fullName>
    </submittedName>
</protein>
<sequence length="258" mass="29754">MRIHAGGFCFQGLTVIPILERFLLKQKEKMEIISNGLAGFYAILFEHFGKFEARRRLQKFIEKFEFTFQIIHRKKKGYDKNNSAGKKVQIAHCIKWSTSPAIYSWNQVEEFLVGLKGETCVKAEMVNLFERTVELFEGSSKEIAKACLAFPGVFPPLYEKYVNTTYLTQIPVSFLEDGDIVLVNFRDLSNVEFESIGEIILQSMECRMIELAKRLLTEKDVKLVKVETQISLKDIANLKNNSWEFLESVINLPSFNDI</sequence>
<evidence type="ECO:0000313" key="2">
    <source>
        <dbReference type="Proteomes" id="UP000671862"/>
    </source>
</evidence>
<evidence type="ECO:0000313" key="1">
    <source>
        <dbReference type="EMBL" id="QTA37777.1"/>
    </source>
</evidence>
<proteinExistence type="predicted"/>
<dbReference type="EMBL" id="CP071446">
    <property type="protein sequence ID" value="QTA37777.1"/>
    <property type="molecule type" value="Genomic_DNA"/>
</dbReference>